<dbReference type="InterPro" id="IPR012338">
    <property type="entry name" value="Beta-lactam/transpept-like"/>
</dbReference>
<evidence type="ECO:0000313" key="3">
    <source>
        <dbReference type="Proteomes" id="UP000515514"/>
    </source>
</evidence>
<reference evidence="2 3" key="1">
    <citation type="submission" date="2020-04" db="EMBL/GenBank/DDBJ databases">
        <title>Genome sequence of Altibacter aquimarinus strain ALE3EI.</title>
        <authorList>
            <person name="Oh H.-M."/>
            <person name="Jang D."/>
        </authorList>
    </citation>
    <scope>NUCLEOTIDE SEQUENCE [LARGE SCALE GENOMIC DNA]</scope>
    <source>
        <strain evidence="2 3">ALE3EI</strain>
    </source>
</reference>
<feature type="domain" description="Beta-lactamase-related" evidence="1">
    <location>
        <begin position="102"/>
        <end position="353"/>
    </location>
</feature>
<evidence type="ECO:0000259" key="1">
    <source>
        <dbReference type="Pfam" id="PF00144"/>
    </source>
</evidence>
<dbReference type="PANTHER" id="PTHR43283:SF7">
    <property type="entry name" value="BETA-LACTAMASE-RELATED DOMAIN-CONTAINING PROTEIN"/>
    <property type="match status" value="1"/>
</dbReference>
<organism evidence="2 3">
    <name type="scientific">Constantimarinum furrinae</name>
    <dbReference type="NCBI Taxonomy" id="2562285"/>
    <lineage>
        <taxon>Bacteria</taxon>
        <taxon>Pseudomonadati</taxon>
        <taxon>Bacteroidota</taxon>
        <taxon>Flavobacteriia</taxon>
        <taxon>Flavobacteriales</taxon>
        <taxon>Flavobacteriaceae</taxon>
        <taxon>Altibacter/Constantimarinum group</taxon>
        <taxon>Constantimarinum</taxon>
    </lineage>
</organism>
<protein>
    <recommendedName>
        <fullName evidence="1">Beta-lactamase-related domain-containing protein</fullName>
    </recommendedName>
</protein>
<name>A0A7G8PRD1_9FLAO</name>
<proteinExistence type="predicted"/>
<dbReference type="PANTHER" id="PTHR43283">
    <property type="entry name" value="BETA-LACTAMASE-RELATED"/>
    <property type="match status" value="1"/>
</dbReference>
<dbReference type="Gene3D" id="3.40.710.10">
    <property type="entry name" value="DD-peptidase/beta-lactamase superfamily"/>
    <property type="match status" value="1"/>
</dbReference>
<dbReference type="EMBL" id="CP052909">
    <property type="protein sequence ID" value="QNJ96897.1"/>
    <property type="molecule type" value="Genomic_DNA"/>
</dbReference>
<dbReference type="AlphaFoldDB" id="A0A7G8PRD1"/>
<dbReference type="InterPro" id="IPR001466">
    <property type="entry name" value="Beta-lactam-related"/>
</dbReference>
<sequence length="373" mass="42615">MILIVGVISVAVVLLIYFWKHPIFYTLKYFPATNDDYKKIRVRKLLPGDACFTFGKDPDPAFPSLEFQYDGEKIAISDFLKKTDTEVFLMIKNDHVLYEFYDRGCNETSPLMIWSVTKVFLSTLTALAVKQGKLKSTHESVVDHLPEMKGKLDEKLQIGQLLDMTSGVNYSTRLYDFTPYLEVHYGNDLEGFVKSARSVLPPGEKFRYSQIDAILLTKVLRQSFGGNLIEPMQLLWDKLGMEYPAYLAVDGTASEVERMASGLFATAIDVAKLGKLYLDDGKINSEEFIEKQWVEDSLQNDTGNNKHMTNFWRHSTKRNRKFNDAYAVGANGNKMMYLVPEHNIMILRFGKGMSKQGFKNAAKSIVESYLYKR</sequence>
<dbReference type="Proteomes" id="UP000515514">
    <property type="component" value="Chromosome"/>
</dbReference>
<keyword evidence="3" id="KW-1185">Reference proteome</keyword>
<gene>
    <name evidence="2" type="ORF">ALE3EI_0310</name>
</gene>
<dbReference type="Pfam" id="PF00144">
    <property type="entry name" value="Beta-lactamase"/>
    <property type="match status" value="1"/>
</dbReference>
<evidence type="ECO:0000313" key="2">
    <source>
        <dbReference type="EMBL" id="QNJ96897.1"/>
    </source>
</evidence>
<dbReference type="InterPro" id="IPR050789">
    <property type="entry name" value="Diverse_Enzym_Activities"/>
</dbReference>
<accession>A0A7G8PRD1</accession>
<dbReference type="SUPFAM" id="SSF56601">
    <property type="entry name" value="beta-lactamase/transpeptidase-like"/>
    <property type="match status" value="1"/>
</dbReference>
<dbReference type="RefSeq" id="WP_186990159.1">
    <property type="nucleotide sequence ID" value="NZ_CP052909.1"/>
</dbReference>
<dbReference type="KEGG" id="alti:ALE3EI_0310"/>